<organism evidence="1 2">
    <name type="scientific">Candidatus Chlamydia sanziniae</name>
    <dbReference type="NCBI Taxonomy" id="1806891"/>
    <lineage>
        <taxon>Bacteria</taxon>
        <taxon>Pseudomonadati</taxon>
        <taxon>Chlamydiota</taxon>
        <taxon>Chlamydiia</taxon>
        <taxon>Chlamydiales</taxon>
        <taxon>Chlamydiaceae</taxon>
        <taxon>Chlamydia/Chlamydophila group</taxon>
        <taxon>Chlamydia</taxon>
    </lineage>
</organism>
<dbReference type="EMBL" id="CP014639">
    <property type="protein sequence ID" value="ANH78659.1"/>
    <property type="molecule type" value="Genomic_DNA"/>
</dbReference>
<name>A0A1A9HUJ4_9CHLA</name>
<dbReference type="AlphaFoldDB" id="A0A1A9HUJ4"/>
<proteinExistence type="predicted"/>
<evidence type="ECO:0000313" key="1">
    <source>
        <dbReference type="EMBL" id="ANH78659.1"/>
    </source>
</evidence>
<dbReference type="KEGG" id="csaz:Cs308_0488"/>
<reference evidence="1 2" key="1">
    <citation type="submission" date="2016-03" db="EMBL/GenBank/DDBJ databases">
        <title>Culture-independent genomics supports pathogen discovery for uncultivable bacteria within the genus Chlamydia.</title>
        <authorList>
            <person name="Taylor-Brown A."/>
            <person name="Bachmann N.L."/>
            <person name="Borel N."/>
            <person name="Polkinghorne A."/>
        </authorList>
    </citation>
    <scope>NUCLEOTIDE SEQUENCE [LARGE SCALE GENOMIC DNA]</scope>
    <source>
        <strain evidence="1 2">2742-308</strain>
    </source>
</reference>
<dbReference type="PATRIC" id="fig|1806891.3.peg.480"/>
<accession>A0A1A9HUJ4</accession>
<gene>
    <name evidence="1" type="ORF">Cs308_0488</name>
</gene>
<dbReference type="STRING" id="1806891.Cs308_0488"/>
<protein>
    <submittedName>
        <fullName evidence="1">Uncharacterized protein</fullName>
    </submittedName>
</protein>
<sequence length="40" mass="4945">MPKERNRGLLFFHIKNSFSRYIFLLDKSVFLFMLNFELEC</sequence>
<keyword evidence="2" id="KW-1185">Reference proteome</keyword>
<evidence type="ECO:0000313" key="2">
    <source>
        <dbReference type="Proteomes" id="UP000078162"/>
    </source>
</evidence>
<dbReference type="Proteomes" id="UP000078162">
    <property type="component" value="Chromosome"/>
</dbReference>